<dbReference type="GO" id="GO:0005829">
    <property type="term" value="C:cytosol"/>
    <property type="evidence" value="ECO:0007669"/>
    <property type="project" value="TreeGrafter"/>
</dbReference>
<keyword evidence="5" id="KW-0805">Transcription regulation</keyword>
<sequence length="140" mass="15104">MSAAEAGAPTQLLIVDDDVELCTMLAEYLEPEGFAVDTAGNAPRALERLGRGGLDLVVLDVMLPRLSGFEVLRRIRAVSRVPVLMLTARGEEVDRVVGLEMGADDYLAKPFSPRELVARIRAILRRMAENPGPACSASGR</sequence>
<evidence type="ECO:0000256" key="1">
    <source>
        <dbReference type="ARBA" id="ARBA00004496"/>
    </source>
</evidence>
<dbReference type="SMART" id="SM00448">
    <property type="entry name" value="REC"/>
    <property type="match status" value="1"/>
</dbReference>
<dbReference type="InterPro" id="IPR039420">
    <property type="entry name" value="WalR-like"/>
</dbReference>
<dbReference type="InterPro" id="IPR011006">
    <property type="entry name" value="CheY-like_superfamily"/>
</dbReference>
<keyword evidence="6" id="KW-0238">DNA-binding</keyword>
<organism evidence="9">
    <name type="scientific">mine drainage metagenome</name>
    <dbReference type="NCBI Taxonomy" id="410659"/>
    <lineage>
        <taxon>unclassified sequences</taxon>
        <taxon>metagenomes</taxon>
        <taxon>ecological metagenomes</taxon>
    </lineage>
</organism>
<dbReference type="SUPFAM" id="SSF52172">
    <property type="entry name" value="CheY-like"/>
    <property type="match status" value="1"/>
</dbReference>
<dbReference type="EMBL" id="AUZX01013235">
    <property type="protein sequence ID" value="EQD36203.1"/>
    <property type="molecule type" value="Genomic_DNA"/>
</dbReference>
<comment type="caution">
    <text evidence="9">The sequence shown here is derived from an EMBL/GenBank/DDBJ whole genome shotgun (WGS) entry which is preliminary data.</text>
</comment>
<keyword evidence="2" id="KW-0963">Cytoplasm</keyword>
<keyword evidence="3" id="KW-0597">Phosphoprotein</keyword>
<keyword evidence="4" id="KW-0902">Two-component regulatory system</keyword>
<dbReference type="FunFam" id="3.40.50.2300:FF:000001">
    <property type="entry name" value="DNA-binding response regulator PhoB"/>
    <property type="match status" value="1"/>
</dbReference>
<dbReference type="Pfam" id="PF00072">
    <property type="entry name" value="Response_reg"/>
    <property type="match status" value="1"/>
</dbReference>
<dbReference type="GO" id="GO:0032993">
    <property type="term" value="C:protein-DNA complex"/>
    <property type="evidence" value="ECO:0007669"/>
    <property type="project" value="TreeGrafter"/>
</dbReference>
<reference evidence="9" key="2">
    <citation type="journal article" date="2014" name="ISME J.">
        <title>Microbial stratification in low pH oxic and suboxic macroscopic growths along an acid mine drainage.</title>
        <authorList>
            <person name="Mendez-Garcia C."/>
            <person name="Mesa V."/>
            <person name="Sprenger R.R."/>
            <person name="Richter M."/>
            <person name="Diez M.S."/>
            <person name="Solano J."/>
            <person name="Bargiela R."/>
            <person name="Golyshina O.V."/>
            <person name="Manteca A."/>
            <person name="Ramos J.L."/>
            <person name="Gallego J.R."/>
            <person name="Llorente I."/>
            <person name="Martins Dos Santos V.A."/>
            <person name="Jensen O.N."/>
            <person name="Pelaez A.I."/>
            <person name="Sanchez J."/>
            <person name="Ferrer M."/>
        </authorList>
    </citation>
    <scope>NUCLEOTIDE SEQUENCE</scope>
</reference>
<protein>
    <submittedName>
        <fullName evidence="9">Two component transcriptional regulator, winged helix family</fullName>
    </submittedName>
</protein>
<evidence type="ECO:0000256" key="7">
    <source>
        <dbReference type="ARBA" id="ARBA00023163"/>
    </source>
</evidence>
<proteinExistence type="predicted"/>
<evidence type="ECO:0000313" key="9">
    <source>
        <dbReference type="EMBL" id="EQD36203.1"/>
    </source>
</evidence>
<dbReference type="PROSITE" id="PS50110">
    <property type="entry name" value="RESPONSE_REGULATORY"/>
    <property type="match status" value="1"/>
</dbReference>
<evidence type="ECO:0000259" key="8">
    <source>
        <dbReference type="PROSITE" id="PS50110"/>
    </source>
</evidence>
<accession>T0YSS4</accession>
<dbReference type="AlphaFoldDB" id="T0YSS4"/>
<dbReference type="PANTHER" id="PTHR48111">
    <property type="entry name" value="REGULATOR OF RPOS"/>
    <property type="match status" value="1"/>
</dbReference>
<evidence type="ECO:0000256" key="3">
    <source>
        <dbReference type="ARBA" id="ARBA00022553"/>
    </source>
</evidence>
<dbReference type="GO" id="GO:0006355">
    <property type="term" value="P:regulation of DNA-templated transcription"/>
    <property type="evidence" value="ECO:0007669"/>
    <property type="project" value="TreeGrafter"/>
</dbReference>
<dbReference type="Gene3D" id="6.10.250.690">
    <property type="match status" value="1"/>
</dbReference>
<dbReference type="PANTHER" id="PTHR48111:SF39">
    <property type="entry name" value="TRANSCRIPTIONAL REGULATORY PROTEIN CPXR"/>
    <property type="match status" value="1"/>
</dbReference>
<name>T0YSS4_9ZZZZ</name>
<evidence type="ECO:0000256" key="5">
    <source>
        <dbReference type="ARBA" id="ARBA00023015"/>
    </source>
</evidence>
<feature type="domain" description="Response regulatory" evidence="8">
    <location>
        <begin position="11"/>
        <end position="124"/>
    </location>
</feature>
<dbReference type="InterPro" id="IPR001789">
    <property type="entry name" value="Sig_transdc_resp-reg_receiver"/>
</dbReference>
<dbReference type="GO" id="GO:0000156">
    <property type="term" value="F:phosphorelay response regulator activity"/>
    <property type="evidence" value="ECO:0007669"/>
    <property type="project" value="TreeGrafter"/>
</dbReference>
<reference evidence="9" key="1">
    <citation type="submission" date="2013-08" db="EMBL/GenBank/DDBJ databases">
        <authorList>
            <person name="Mendez C."/>
            <person name="Richter M."/>
            <person name="Ferrer M."/>
            <person name="Sanchez J."/>
        </authorList>
    </citation>
    <scope>NUCLEOTIDE SEQUENCE</scope>
</reference>
<evidence type="ECO:0000256" key="6">
    <source>
        <dbReference type="ARBA" id="ARBA00023125"/>
    </source>
</evidence>
<evidence type="ECO:0000256" key="4">
    <source>
        <dbReference type="ARBA" id="ARBA00023012"/>
    </source>
</evidence>
<keyword evidence="7" id="KW-0804">Transcription</keyword>
<dbReference type="CDD" id="cd17623">
    <property type="entry name" value="REC_OmpR_CpxR"/>
    <property type="match status" value="1"/>
</dbReference>
<dbReference type="InterPro" id="IPR058124">
    <property type="entry name" value="CpxR-like_REC"/>
</dbReference>
<dbReference type="Gene3D" id="3.40.50.2300">
    <property type="match status" value="1"/>
</dbReference>
<gene>
    <name evidence="9" type="ORF">B1A_17969</name>
</gene>
<dbReference type="GO" id="GO:0000976">
    <property type="term" value="F:transcription cis-regulatory region binding"/>
    <property type="evidence" value="ECO:0007669"/>
    <property type="project" value="TreeGrafter"/>
</dbReference>
<evidence type="ECO:0000256" key="2">
    <source>
        <dbReference type="ARBA" id="ARBA00022490"/>
    </source>
</evidence>
<comment type="subcellular location">
    <subcellularLocation>
        <location evidence="1">Cytoplasm</location>
    </subcellularLocation>
</comment>